<reference evidence="9 10" key="1">
    <citation type="submission" date="2024-09" db="EMBL/GenBank/DDBJ databases">
        <authorList>
            <person name="Sun Q."/>
            <person name="Mori K."/>
        </authorList>
    </citation>
    <scope>NUCLEOTIDE SEQUENCE [LARGE SCALE GENOMIC DNA]</scope>
    <source>
        <strain evidence="9 10">CCM 4839</strain>
    </source>
</reference>
<evidence type="ECO:0000259" key="8">
    <source>
        <dbReference type="PROSITE" id="PS50893"/>
    </source>
</evidence>
<dbReference type="Proteomes" id="UP001589818">
    <property type="component" value="Unassembled WGS sequence"/>
</dbReference>
<dbReference type="Pfam" id="PF00005">
    <property type="entry name" value="ABC_tran"/>
    <property type="match status" value="1"/>
</dbReference>
<keyword evidence="5" id="KW-0547">Nucleotide-binding</keyword>
<evidence type="ECO:0000256" key="5">
    <source>
        <dbReference type="ARBA" id="ARBA00022741"/>
    </source>
</evidence>
<comment type="similarity">
    <text evidence="2">Belongs to the ABC transporter superfamily.</text>
</comment>
<keyword evidence="4" id="KW-1003">Cell membrane</keyword>
<evidence type="ECO:0000256" key="3">
    <source>
        <dbReference type="ARBA" id="ARBA00022448"/>
    </source>
</evidence>
<evidence type="ECO:0000313" key="9">
    <source>
        <dbReference type="EMBL" id="MFC0396696.1"/>
    </source>
</evidence>
<dbReference type="Pfam" id="PF08352">
    <property type="entry name" value="oligo_HPY"/>
    <property type="match status" value="1"/>
</dbReference>
<protein>
    <submittedName>
        <fullName evidence="9">ABC transporter ATP-binding protein</fullName>
    </submittedName>
</protein>
<comment type="caution">
    <text evidence="9">The sequence shown here is derived from an EMBL/GenBank/DDBJ whole genome shotgun (WGS) entry which is preliminary data.</text>
</comment>
<dbReference type="InterPro" id="IPR017871">
    <property type="entry name" value="ABC_transporter-like_CS"/>
</dbReference>
<dbReference type="PROSITE" id="PS00211">
    <property type="entry name" value="ABC_TRANSPORTER_1"/>
    <property type="match status" value="1"/>
</dbReference>
<proteinExistence type="inferred from homology"/>
<keyword evidence="7" id="KW-0472">Membrane</keyword>
<name>A0ABV6JLA4_9BACL</name>
<dbReference type="InterPro" id="IPR013563">
    <property type="entry name" value="Oligopep_ABC_C"/>
</dbReference>
<dbReference type="PANTHER" id="PTHR43297">
    <property type="entry name" value="OLIGOPEPTIDE TRANSPORT ATP-BINDING PROTEIN APPD"/>
    <property type="match status" value="1"/>
</dbReference>
<dbReference type="InterPro" id="IPR003439">
    <property type="entry name" value="ABC_transporter-like_ATP-bd"/>
</dbReference>
<dbReference type="InterPro" id="IPR027417">
    <property type="entry name" value="P-loop_NTPase"/>
</dbReference>
<dbReference type="PANTHER" id="PTHR43297:SF2">
    <property type="entry name" value="DIPEPTIDE TRANSPORT ATP-BINDING PROTEIN DPPD"/>
    <property type="match status" value="1"/>
</dbReference>
<dbReference type="Gene3D" id="3.40.50.300">
    <property type="entry name" value="P-loop containing nucleotide triphosphate hydrolases"/>
    <property type="match status" value="1"/>
</dbReference>
<feature type="domain" description="ABC transporter" evidence="8">
    <location>
        <begin position="6"/>
        <end position="256"/>
    </location>
</feature>
<comment type="subcellular location">
    <subcellularLocation>
        <location evidence="1">Cell membrane</location>
        <topology evidence="1">Peripheral membrane protein</topology>
    </subcellularLocation>
</comment>
<evidence type="ECO:0000313" key="10">
    <source>
        <dbReference type="Proteomes" id="UP001589818"/>
    </source>
</evidence>
<gene>
    <name evidence="9" type="ORF">ACFFJ8_35770</name>
</gene>
<dbReference type="PROSITE" id="PS50893">
    <property type="entry name" value="ABC_TRANSPORTER_2"/>
    <property type="match status" value="1"/>
</dbReference>
<evidence type="ECO:0000256" key="7">
    <source>
        <dbReference type="ARBA" id="ARBA00023136"/>
    </source>
</evidence>
<dbReference type="InterPro" id="IPR003593">
    <property type="entry name" value="AAA+_ATPase"/>
</dbReference>
<keyword evidence="10" id="KW-1185">Reference proteome</keyword>
<dbReference type="InterPro" id="IPR050388">
    <property type="entry name" value="ABC_Ni/Peptide_Import"/>
</dbReference>
<organism evidence="9 10">
    <name type="scientific">Paenibacillus mendelii</name>
    <dbReference type="NCBI Taxonomy" id="206163"/>
    <lineage>
        <taxon>Bacteria</taxon>
        <taxon>Bacillati</taxon>
        <taxon>Bacillota</taxon>
        <taxon>Bacilli</taxon>
        <taxon>Bacillales</taxon>
        <taxon>Paenibacillaceae</taxon>
        <taxon>Paenibacillus</taxon>
    </lineage>
</organism>
<keyword evidence="3" id="KW-0813">Transport</keyword>
<dbReference type="RefSeq" id="WP_256555490.1">
    <property type="nucleotide sequence ID" value="NZ_JANHOF010000012.1"/>
</dbReference>
<dbReference type="NCBIfam" id="TIGR01727">
    <property type="entry name" value="oligo_HPY"/>
    <property type="match status" value="1"/>
</dbReference>
<dbReference type="SUPFAM" id="SSF52540">
    <property type="entry name" value="P-loop containing nucleoside triphosphate hydrolases"/>
    <property type="match status" value="1"/>
</dbReference>
<dbReference type="GO" id="GO:0005524">
    <property type="term" value="F:ATP binding"/>
    <property type="evidence" value="ECO:0007669"/>
    <property type="project" value="UniProtKB-KW"/>
</dbReference>
<evidence type="ECO:0000256" key="4">
    <source>
        <dbReference type="ARBA" id="ARBA00022475"/>
    </source>
</evidence>
<sequence length="322" mass="35653">MNKPLLSVEQLTVGYPNQGDTVNILQNVTFSIAKGEIVGIVGESGCGKSLTSLSIMGLLGDPLKVQSGKIEFDGTELTRLGKKELNKIRGNEISMIFQEPMTSLNPVFRVGDQISEAMVNHMGLSKKEAKERSIHLLKLVGIPSPEQRVNEYPHQLSGGMRQRVMIAMALACDPLLLIADEPTTALDVTIQAQILDLLLDIQRKNKMSLIFITHDLGVLSKMADRVMVMYGGRVIESAPMKELYENPKHPYTQGLWKAIPGSAKGEKRLYNIPGTVPDPKDKIKGCRFATRCQFAESRCRESEPPLLKTGDNREIACFLYDN</sequence>
<accession>A0ABV6JLA4</accession>
<evidence type="ECO:0000256" key="2">
    <source>
        <dbReference type="ARBA" id="ARBA00005417"/>
    </source>
</evidence>
<evidence type="ECO:0000256" key="6">
    <source>
        <dbReference type="ARBA" id="ARBA00022840"/>
    </source>
</evidence>
<evidence type="ECO:0000256" key="1">
    <source>
        <dbReference type="ARBA" id="ARBA00004202"/>
    </source>
</evidence>
<dbReference type="CDD" id="cd03257">
    <property type="entry name" value="ABC_NikE_OppD_transporters"/>
    <property type="match status" value="1"/>
</dbReference>
<keyword evidence="6 9" id="KW-0067">ATP-binding</keyword>
<dbReference type="SMART" id="SM00382">
    <property type="entry name" value="AAA"/>
    <property type="match status" value="1"/>
</dbReference>
<dbReference type="EMBL" id="JBHLVF010000064">
    <property type="protein sequence ID" value="MFC0396696.1"/>
    <property type="molecule type" value="Genomic_DNA"/>
</dbReference>